<feature type="compositionally biased region" description="Acidic residues" evidence="4">
    <location>
        <begin position="30"/>
        <end position="47"/>
    </location>
</feature>
<organism evidence="7 8">
    <name type="scientific">Candidatus Blautia pullicola</name>
    <dbReference type="NCBI Taxonomy" id="2838498"/>
    <lineage>
        <taxon>Bacteria</taxon>
        <taxon>Bacillati</taxon>
        <taxon>Bacillota</taxon>
        <taxon>Clostridia</taxon>
        <taxon>Lachnospirales</taxon>
        <taxon>Lachnospiraceae</taxon>
        <taxon>Blautia</taxon>
    </lineage>
</organism>
<evidence type="ECO:0000256" key="2">
    <source>
        <dbReference type="ARBA" id="ARBA00007639"/>
    </source>
</evidence>
<dbReference type="Pfam" id="PF13407">
    <property type="entry name" value="Peripla_BP_4"/>
    <property type="match status" value="1"/>
</dbReference>
<dbReference type="InterPro" id="IPR028082">
    <property type="entry name" value="Peripla_BP_I"/>
</dbReference>
<dbReference type="PANTHER" id="PTHR46847">
    <property type="entry name" value="D-ALLOSE-BINDING PERIPLASMIC PROTEIN-RELATED"/>
    <property type="match status" value="1"/>
</dbReference>
<dbReference type="SUPFAM" id="SSF53822">
    <property type="entry name" value="Periplasmic binding protein-like I"/>
    <property type="match status" value="1"/>
</dbReference>
<feature type="compositionally biased region" description="Acidic residues" evidence="4">
    <location>
        <begin position="55"/>
        <end position="69"/>
    </location>
</feature>
<dbReference type="Proteomes" id="UP000824056">
    <property type="component" value="Unassembled WGS sequence"/>
</dbReference>
<sequence length="414" mass="45058">MKKMIVGLLCVMLGLGTVSGCGSSKPEPEQSQDETAAEDTEKEDDTQTDTQTDSQESDSETEQTEEQEEISGNSSQTEDEEQGESNEKDMAQDMTMSVLKEEAGAYDYTSLEELNPEPGTRVAVVVKNTKTAYWTAVKQGMEAAISAINEKMGYKGDEKVTLSFEGPSDDMDVEKQIDLIDTVLSENPEVLCIAAIDMQSCEAQLEMARENDIPVIMLDSAVDSGPVSAVCSTDNYGAGVEAAKRLAEAIEDQGEVAVMAHAASSKNSQEREKGFTEEMANNHPNIKIVNISHENEDFTMTKMADAVFTLYPEVKGYFCTNEQASNAVLEAVETAGKDIKIVGFDSGKQQQAAVKNGKEVGFITQNPYGMGYATVVAGIRADLGLEIDSFINTSYQWIDSENLEDEAYSSFLYE</sequence>
<evidence type="ECO:0000256" key="4">
    <source>
        <dbReference type="SAM" id="MobiDB-lite"/>
    </source>
</evidence>
<comment type="similarity">
    <text evidence="2">Belongs to the bacterial solute-binding protein 2 family.</text>
</comment>
<protein>
    <submittedName>
        <fullName evidence="7">ABC transporter substrate-binding protein</fullName>
    </submittedName>
</protein>
<feature type="signal peptide" evidence="5">
    <location>
        <begin position="1"/>
        <end position="20"/>
    </location>
</feature>
<feature type="domain" description="Periplasmic binding protein" evidence="6">
    <location>
        <begin position="122"/>
        <end position="376"/>
    </location>
</feature>
<evidence type="ECO:0000256" key="3">
    <source>
        <dbReference type="ARBA" id="ARBA00022729"/>
    </source>
</evidence>
<dbReference type="Gene3D" id="3.40.50.2300">
    <property type="match status" value="2"/>
</dbReference>
<dbReference type="GO" id="GO:0030246">
    <property type="term" value="F:carbohydrate binding"/>
    <property type="evidence" value="ECO:0007669"/>
    <property type="project" value="UniProtKB-ARBA"/>
</dbReference>
<proteinExistence type="inferred from homology"/>
<dbReference type="CDD" id="cd20005">
    <property type="entry name" value="PBP1_ABC_sugar_binding-like"/>
    <property type="match status" value="1"/>
</dbReference>
<dbReference type="GO" id="GO:0030313">
    <property type="term" value="C:cell envelope"/>
    <property type="evidence" value="ECO:0007669"/>
    <property type="project" value="UniProtKB-SubCell"/>
</dbReference>
<evidence type="ECO:0000259" key="6">
    <source>
        <dbReference type="Pfam" id="PF13407"/>
    </source>
</evidence>
<evidence type="ECO:0000256" key="5">
    <source>
        <dbReference type="SAM" id="SignalP"/>
    </source>
</evidence>
<evidence type="ECO:0000313" key="8">
    <source>
        <dbReference type="Proteomes" id="UP000824056"/>
    </source>
</evidence>
<feature type="region of interest" description="Disordered" evidence="4">
    <location>
        <begin position="18"/>
        <end position="89"/>
    </location>
</feature>
<gene>
    <name evidence="7" type="ORF">H9809_12890</name>
</gene>
<dbReference type="AlphaFoldDB" id="A0A9D2JT91"/>
<accession>A0A9D2JT91</accession>
<keyword evidence="3 5" id="KW-0732">Signal</keyword>
<reference evidence="7" key="1">
    <citation type="journal article" date="2021" name="PeerJ">
        <title>Extensive microbial diversity within the chicken gut microbiome revealed by metagenomics and culture.</title>
        <authorList>
            <person name="Gilroy R."/>
            <person name="Ravi A."/>
            <person name="Getino M."/>
            <person name="Pursley I."/>
            <person name="Horton D.L."/>
            <person name="Alikhan N.F."/>
            <person name="Baker D."/>
            <person name="Gharbi K."/>
            <person name="Hall N."/>
            <person name="Watson M."/>
            <person name="Adriaenssens E.M."/>
            <person name="Foster-Nyarko E."/>
            <person name="Jarju S."/>
            <person name="Secka A."/>
            <person name="Antonio M."/>
            <person name="Oren A."/>
            <person name="Chaudhuri R.R."/>
            <person name="La Ragione R."/>
            <person name="Hildebrand F."/>
            <person name="Pallen M.J."/>
        </authorList>
    </citation>
    <scope>NUCLEOTIDE SEQUENCE</scope>
    <source>
        <strain evidence="7">1068</strain>
    </source>
</reference>
<evidence type="ECO:0000313" key="7">
    <source>
        <dbReference type="EMBL" id="HIZ66770.1"/>
    </source>
</evidence>
<feature type="chain" id="PRO_5038963278" evidence="5">
    <location>
        <begin position="21"/>
        <end position="414"/>
    </location>
</feature>
<comment type="caution">
    <text evidence="7">The sequence shown here is derived from an EMBL/GenBank/DDBJ whole genome shotgun (WGS) entry which is preliminary data.</text>
</comment>
<dbReference type="PANTHER" id="PTHR46847:SF1">
    <property type="entry name" value="D-ALLOSE-BINDING PERIPLASMIC PROTEIN-RELATED"/>
    <property type="match status" value="1"/>
</dbReference>
<reference evidence="7" key="2">
    <citation type="submission" date="2021-04" db="EMBL/GenBank/DDBJ databases">
        <authorList>
            <person name="Gilroy R."/>
        </authorList>
    </citation>
    <scope>NUCLEOTIDE SEQUENCE</scope>
    <source>
        <strain evidence="7">1068</strain>
    </source>
</reference>
<dbReference type="EMBL" id="DXBG01000302">
    <property type="protein sequence ID" value="HIZ66770.1"/>
    <property type="molecule type" value="Genomic_DNA"/>
</dbReference>
<comment type="subcellular location">
    <subcellularLocation>
        <location evidence="1">Cell envelope</location>
    </subcellularLocation>
</comment>
<dbReference type="PROSITE" id="PS51257">
    <property type="entry name" value="PROKAR_LIPOPROTEIN"/>
    <property type="match status" value="1"/>
</dbReference>
<evidence type="ECO:0000256" key="1">
    <source>
        <dbReference type="ARBA" id="ARBA00004196"/>
    </source>
</evidence>
<name>A0A9D2JT91_9FIRM</name>
<dbReference type="InterPro" id="IPR025997">
    <property type="entry name" value="SBP_2_dom"/>
</dbReference>